<feature type="transmembrane region" description="Helical" evidence="8">
    <location>
        <begin position="6"/>
        <end position="23"/>
    </location>
</feature>
<evidence type="ECO:0000256" key="6">
    <source>
        <dbReference type="ARBA" id="ARBA00023136"/>
    </source>
</evidence>
<feature type="transmembrane region" description="Helical" evidence="8">
    <location>
        <begin position="240"/>
        <end position="259"/>
    </location>
</feature>
<dbReference type="eggNOG" id="COG0651">
    <property type="taxonomic scope" value="Bacteria"/>
</dbReference>
<proteinExistence type="predicted"/>
<evidence type="ECO:0000256" key="3">
    <source>
        <dbReference type="ARBA" id="ARBA00022692"/>
    </source>
</evidence>
<name>V4TE80_9HYPH</name>
<dbReference type="RefSeq" id="WP_023432481.1">
    <property type="nucleotide sequence ID" value="NZ_AWXZ01000031.1"/>
</dbReference>
<feature type="transmembrane region" description="Helical" evidence="8">
    <location>
        <begin position="408"/>
        <end position="429"/>
    </location>
</feature>
<feature type="transmembrane region" description="Helical" evidence="8">
    <location>
        <begin position="449"/>
        <end position="473"/>
    </location>
</feature>
<comment type="caution">
    <text evidence="10">The sequence shown here is derived from an EMBL/GenBank/DDBJ whole genome shotgun (WGS) entry which is preliminary data.</text>
</comment>
<dbReference type="Pfam" id="PF00361">
    <property type="entry name" value="Proton_antipo_M"/>
    <property type="match status" value="1"/>
</dbReference>
<dbReference type="AlphaFoldDB" id="V4TE80"/>
<feature type="transmembrane region" description="Helical" evidence="8">
    <location>
        <begin position="370"/>
        <end position="388"/>
    </location>
</feature>
<feature type="transmembrane region" description="Helical" evidence="8">
    <location>
        <begin position="310"/>
        <end position="333"/>
    </location>
</feature>
<dbReference type="Proteomes" id="UP000017819">
    <property type="component" value="Unassembled WGS sequence"/>
</dbReference>
<keyword evidence="10" id="KW-0830">Ubiquinone</keyword>
<dbReference type="GO" id="GO:0016491">
    <property type="term" value="F:oxidoreductase activity"/>
    <property type="evidence" value="ECO:0007669"/>
    <property type="project" value="UniProtKB-KW"/>
</dbReference>
<feature type="transmembrane region" description="Helical" evidence="8">
    <location>
        <begin position="78"/>
        <end position="101"/>
    </location>
</feature>
<evidence type="ECO:0000259" key="9">
    <source>
        <dbReference type="Pfam" id="PF00361"/>
    </source>
</evidence>
<accession>V4TE80</accession>
<keyword evidence="11" id="KW-1185">Reference proteome</keyword>
<keyword evidence="5 10" id="KW-0560">Oxidoreductase</keyword>
<dbReference type="PATRIC" id="fig|631454.5.peg.2320"/>
<comment type="subcellular location">
    <subcellularLocation>
        <location evidence="1">Cell membrane</location>
        <topology evidence="1">Multi-pass membrane protein</topology>
    </subcellularLocation>
    <subcellularLocation>
        <location evidence="7">Membrane</location>
        <topology evidence="7">Multi-pass membrane protein</topology>
    </subcellularLocation>
</comment>
<feature type="transmembrane region" description="Helical" evidence="8">
    <location>
        <begin position="35"/>
        <end position="55"/>
    </location>
</feature>
<gene>
    <name evidence="10" type="ORF">N177_2352</name>
</gene>
<feature type="transmembrane region" description="Helical" evidence="8">
    <location>
        <begin position="113"/>
        <end position="137"/>
    </location>
</feature>
<sequence>MSGIMPALLMLCPLVPAVLTFFLREDSHRLRNAVAIGSALLKLALIAVVLLGVAAGNEYELRIPLVPGLYMLLRVDELSLLFITLSSFLWLVTTVYAIAYLGGHENLSRFFGFFNLCVAATTGIALSGSLVTFFFFYELLTLSTWPLVVHNGDEKSLSAGRTYLAYTMGGSAALLLGIVWAEGVAGPVEFIAPLDFEDTGTLAQRLIFVLCVGGMGVKAALIPLHGWLPTAMVAPAPVSALLHAVAVVKAGAFGIIRFIHDVYGIARVEELALGLPLALIASATIIYGSVRALQQTDIKRRLAFSTVSQVSYIVLGASLAGPIAAIGGLVHLVHQGLMKVTLFFAAGALAERIEVRSVDQLDGAGRRMPLTMVAFSLAALGMIGVPPLAGFMSKWFIGVGALEAGRGWVILVLAGSSLLNAAYFLPLIYRAWFKPAPEGAVSAGAERPLALILPAVVTAISVLGAGVLAGLWISPLGWATLIVEREYLP</sequence>
<keyword evidence="6 8" id="KW-0472">Membrane</keyword>
<protein>
    <submittedName>
        <fullName evidence="10">NADH-ubiquinone oxidoreductase chain L</fullName>
        <ecNumber evidence="10">1.6.5.3</ecNumber>
    </submittedName>
</protein>
<evidence type="ECO:0000256" key="8">
    <source>
        <dbReference type="SAM" id="Phobius"/>
    </source>
</evidence>
<dbReference type="OrthoDB" id="9811798at2"/>
<dbReference type="PRINTS" id="PR01434">
    <property type="entry name" value="NADHDHGNASE5"/>
</dbReference>
<dbReference type="STRING" id="631454.N177_2352"/>
<feature type="transmembrane region" description="Helical" evidence="8">
    <location>
        <begin position="163"/>
        <end position="185"/>
    </location>
</feature>
<reference evidence="10 11" key="1">
    <citation type="journal article" date="2014" name="Genome Announc.">
        <title>Draft Genome Sequence of Lutibaculum baratangense Strain AMV1T, Isolated from a Mud Volcano in Andamans, India.</title>
        <authorList>
            <person name="Singh A."/>
            <person name="Sreenivas A."/>
            <person name="Sathyanarayana Reddy G."/>
            <person name="Pinnaka A.K."/>
            <person name="Shivaji S."/>
        </authorList>
    </citation>
    <scope>NUCLEOTIDE SEQUENCE [LARGE SCALE GENOMIC DNA]</scope>
    <source>
        <strain evidence="10 11">AMV1</strain>
    </source>
</reference>
<evidence type="ECO:0000256" key="5">
    <source>
        <dbReference type="ARBA" id="ARBA00023002"/>
    </source>
</evidence>
<evidence type="ECO:0000256" key="7">
    <source>
        <dbReference type="RuleBase" id="RU000320"/>
    </source>
</evidence>
<dbReference type="EC" id="1.6.5.3" evidence="10"/>
<dbReference type="PANTHER" id="PTHR42682">
    <property type="entry name" value="HYDROGENASE-4 COMPONENT F"/>
    <property type="match status" value="1"/>
</dbReference>
<feature type="transmembrane region" description="Helical" evidence="8">
    <location>
        <begin position="206"/>
        <end position="228"/>
    </location>
</feature>
<dbReference type="PANTHER" id="PTHR42682:SF4">
    <property type="entry name" value="NADH-UBIQUINONE_PLASTOQUINONE"/>
    <property type="match status" value="1"/>
</dbReference>
<keyword evidence="3 7" id="KW-0812">Transmembrane</keyword>
<evidence type="ECO:0000313" key="11">
    <source>
        <dbReference type="Proteomes" id="UP000017819"/>
    </source>
</evidence>
<dbReference type="InterPro" id="IPR052175">
    <property type="entry name" value="ComplexI-like_HydComp"/>
</dbReference>
<feature type="transmembrane region" description="Helical" evidence="8">
    <location>
        <begin position="271"/>
        <end position="290"/>
    </location>
</feature>
<dbReference type="GO" id="GO:0005886">
    <property type="term" value="C:plasma membrane"/>
    <property type="evidence" value="ECO:0007669"/>
    <property type="project" value="UniProtKB-SubCell"/>
</dbReference>
<dbReference type="InterPro" id="IPR001750">
    <property type="entry name" value="ND/Mrp_TM"/>
</dbReference>
<feature type="domain" description="NADH:quinone oxidoreductase/Mrp antiporter transmembrane" evidence="9">
    <location>
        <begin position="127"/>
        <end position="417"/>
    </location>
</feature>
<keyword evidence="2" id="KW-1003">Cell membrane</keyword>
<dbReference type="EMBL" id="AWXZ01000031">
    <property type="protein sequence ID" value="ESR24518.1"/>
    <property type="molecule type" value="Genomic_DNA"/>
</dbReference>
<evidence type="ECO:0000256" key="1">
    <source>
        <dbReference type="ARBA" id="ARBA00004651"/>
    </source>
</evidence>
<keyword evidence="4 8" id="KW-1133">Transmembrane helix</keyword>
<organism evidence="10 11">
    <name type="scientific">Lutibaculum baratangense AMV1</name>
    <dbReference type="NCBI Taxonomy" id="631454"/>
    <lineage>
        <taxon>Bacteria</taxon>
        <taxon>Pseudomonadati</taxon>
        <taxon>Pseudomonadota</taxon>
        <taxon>Alphaproteobacteria</taxon>
        <taxon>Hyphomicrobiales</taxon>
        <taxon>Tepidamorphaceae</taxon>
        <taxon>Lutibaculum</taxon>
    </lineage>
</organism>
<evidence type="ECO:0000256" key="4">
    <source>
        <dbReference type="ARBA" id="ARBA00022989"/>
    </source>
</evidence>
<evidence type="ECO:0000313" key="10">
    <source>
        <dbReference type="EMBL" id="ESR24518.1"/>
    </source>
</evidence>
<evidence type="ECO:0000256" key="2">
    <source>
        <dbReference type="ARBA" id="ARBA00022475"/>
    </source>
</evidence>